<dbReference type="AlphaFoldDB" id="A0A9Q1RP59"/>
<dbReference type="Proteomes" id="UP001152561">
    <property type="component" value="Unassembled WGS sequence"/>
</dbReference>
<evidence type="ECO:0000313" key="1">
    <source>
        <dbReference type="EMBL" id="KAJ8565867.1"/>
    </source>
</evidence>
<accession>A0A9Q1RP59</accession>
<comment type="caution">
    <text evidence="1">The sequence shown here is derived from an EMBL/GenBank/DDBJ whole genome shotgun (WGS) entry which is preliminary data.</text>
</comment>
<organism evidence="1 2">
    <name type="scientific">Anisodus acutangulus</name>
    <dbReference type="NCBI Taxonomy" id="402998"/>
    <lineage>
        <taxon>Eukaryota</taxon>
        <taxon>Viridiplantae</taxon>
        <taxon>Streptophyta</taxon>
        <taxon>Embryophyta</taxon>
        <taxon>Tracheophyta</taxon>
        <taxon>Spermatophyta</taxon>
        <taxon>Magnoliopsida</taxon>
        <taxon>eudicotyledons</taxon>
        <taxon>Gunneridae</taxon>
        <taxon>Pentapetalae</taxon>
        <taxon>asterids</taxon>
        <taxon>lamiids</taxon>
        <taxon>Solanales</taxon>
        <taxon>Solanaceae</taxon>
        <taxon>Solanoideae</taxon>
        <taxon>Hyoscyameae</taxon>
        <taxon>Anisodus</taxon>
    </lineage>
</organism>
<gene>
    <name evidence="1" type="ORF">K7X08_008443</name>
</gene>
<protein>
    <submittedName>
        <fullName evidence="1">Uncharacterized protein</fullName>
    </submittedName>
</protein>
<keyword evidence="2" id="KW-1185">Reference proteome</keyword>
<reference evidence="2" key="1">
    <citation type="journal article" date="2023" name="Proc. Natl. Acad. Sci. U.S.A.">
        <title>Genomic and structural basis for evolution of tropane alkaloid biosynthesis.</title>
        <authorList>
            <person name="Wanga Y.-J."/>
            <person name="Taina T."/>
            <person name="Yua J.-Y."/>
            <person name="Lia J."/>
            <person name="Xua B."/>
            <person name="Chenc J."/>
            <person name="D'Auriad J.C."/>
            <person name="Huanga J.-P."/>
            <person name="Huanga S.-X."/>
        </authorList>
    </citation>
    <scope>NUCLEOTIDE SEQUENCE [LARGE SCALE GENOMIC DNA]</scope>
    <source>
        <strain evidence="2">cv. KIB-2019</strain>
    </source>
</reference>
<sequence>MQVTKVARMLAANPSERESGMKSCTVMALLDGGMLKRHKSWLKKLRGSFSIFLRARTVKLSLLVLQFPSTEDFCMTVCSKNGPGMM</sequence>
<proteinExistence type="predicted"/>
<dbReference type="EMBL" id="JAJAGQ010000004">
    <property type="protein sequence ID" value="KAJ8565867.1"/>
    <property type="molecule type" value="Genomic_DNA"/>
</dbReference>
<dbReference type="OrthoDB" id="10256233at2759"/>
<name>A0A9Q1RP59_9SOLA</name>
<evidence type="ECO:0000313" key="2">
    <source>
        <dbReference type="Proteomes" id="UP001152561"/>
    </source>
</evidence>